<evidence type="ECO:0000256" key="1">
    <source>
        <dbReference type="ARBA" id="ARBA00022801"/>
    </source>
</evidence>
<dbReference type="PANTHER" id="PTHR48081">
    <property type="entry name" value="AB HYDROLASE SUPERFAMILY PROTEIN C4A8.06C"/>
    <property type="match status" value="1"/>
</dbReference>
<dbReference type="Pfam" id="PF20434">
    <property type="entry name" value="BD-FAE"/>
    <property type="match status" value="1"/>
</dbReference>
<dbReference type="Proteomes" id="UP000886852">
    <property type="component" value="Unassembled WGS sequence"/>
</dbReference>
<reference evidence="3" key="2">
    <citation type="journal article" date="2021" name="PeerJ">
        <title>Extensive microbial diversity within the chicken gut microbiome revealed by metagenomics and culture.</title>
        <authorList>
            <person name="Gilroy R."/>
            <person name="Ravi A."/>
            <person name="Getino M."/>
            <person name="Pursley I."/>
            <person name="Horton D.L."/>
            <person name="Alikhan N.F."/>
            <person name="Baker D."/>
            <person name="Gharbi K."/>
            <person name="Hall N."/>
            <person name="Watson M."/>
            <person name="Adriaenssens E.M."/>
            <person name="Foster-Nyarko E."/>
            <person name="Jarju S."/>
            <person name="Secka A."/>
            <person name="Antonio M."/>
            <person name="Oren A."/>
            <person name="Chaudhuri R.R."/>
            <person name="La Ragione R."/>
            <person name="Hildebrand F."/>
            <person name="Pallen M.J."/>
        </authorList>
    </citation>
    <scope>NUCLEOTIDE SEQUENCE</scope>
    <source>
        <strain evidence="3">ChiHjej12B11-7776</strain>
    </source>
</reference>
<evidence type="ECO:0000259" key="2">
    <source>
        <dbReference type="Pfam" id="PF20434"/>
    </source>
</evidence>
<evidence type="ECO:0000313" key="4">
    <source>
        <dbReference type="Proteomes" id="UP000886852"/>
    </source>
</evidence>
<gene>
    <name evidence="3" type="ORF">IAC72_02105</name>
</gene>
<dbReference type="InterPro" id="IPR049492">
    <property type="entry name" value="BD-FAE-like_dom"/>
</dbReference>
<dbReference type="InterPro" id="IPR029058">
    <property type="entry name" value="AB_hydrolase_fold"/>
</dbReference>
<feature type="domain" description="BD-FAE-like" evidence="2">
    <location>
        <begin position="51"/>
        <end position="244"/>
    </location>
</feature>
<comment type="caution">
    <text evidence="3">The sequence shown here is derived from an EMBL/GenBank/DDBJ whole genome shotgun (WGS) entry which is preliminary data.</text>
</comment>
<dbReference type="AlphaFoldDB" id="A0A9D1MXH5"/>
<protein>
    <submittedName>
        <fullName evidence="3">Alpha/beta hydrolase</fullName>
    </submittedName>
</protein>
<dbReference type="InterPro" id="IPR050300">
    <property type="entry name" value="GDXG_lipolytic_enzyme"/>
</dbReference>
<keyword evidence="1 3" id="KW-0378">Hydrolase</keyword>
<dbReference type="EMBL" id="DVOC01000037">
    <property type="protein sequence ID" value="HIU90798.1"/>
    <property type="molecule type" value="Genomic_DNA"/>
</dbReference>
<reference evidence="3" key="1">
    <citation type="submission" date="2020-10" db="EMBL/GenBank/DDBJ databases">
        <authorList>
            <person name="Gilroy R."/>
        </authorList>
    </citation>
    <scope>NUCLEOTIDE SEQUENCE</scope>
    <source>
        <strain evidence="3">ChiHjej12B11-7776</strain>
    </source>
</reference>
<name>A0A9D1MXH5_9BACT</name>
<organism evidence="3 4">
    <name type="scientific">Candidatus Fimimonas merdipullorum</name>
    <dbReference type="NCBI Taxonomy" id="2840822"/>
    <lineage>
        <taxon>Bacteria</taxon>
        <taxon>Pseudomonadati</taxon>
        <taxon>Myxococcota</taxon>
        <taxon>Myxococcia</taxon>
        <taxon>Myxococcales</taxon>
        <taxon>Cystobacterineae</taxon>
        <taxon>Myxococcaceae</taxon>
        <taxon>Myxococcaceae incertae sedis</taxon>
        <taxon>Candidatus Fimimonas</taxon>
    </lineage>
</organism>
<dbReference type="SUPFAM" id="SSF53474">
    <property type="entry name" value="alpha/beta-Hydrolases"/>
    <property type="match status" value="1"/>
</dbReference>
<dbReference type="GO" id="GO:0016787">
    <property type="term" value="F:hydrolase activity"/>
    <property type="evidence" value="ECO:0007669"/>
    <property type="project" value="UniProtKB-KW"/>
</dbReference>
<evidence type="ECO:0000313" key="3">
    <source>
        <dbReference type="EMBL" id="HIU90798.1"/>
    </source>
</evidence>
<proteinExistence type="predicted"/>
<dbReference type="Gene3D" id="3.40.50.1820">
    <property type="entry name" value="alpha/beta hydrolase"/>
    <property type="match status" value="1"/>
</dbReference>
<accession>A0A9D1MXH5</accession>
<sequence>MKKINLTKLLFTAIDKAFYIPQNPRLVERNLKKVKCIANIPYSEQYPEMALDLYFLPRSGKYPVVMEIHGGGFSAGDKKYRRCFCRYVAQYTGAMVVNVNYGVGEKYACPQPMQQLAQAVNWIAHNADKYGMDLSRFVVTGDSAGAYYSAFLCVLQDSEYLQRLFESALETRFSAAVLNCGIYDMHKALNKKSPLINGVCREFTGLSTDEVVHSPYFDGLSVNPFVTENFPPTLLIYSKTDVFCKGQGEDLHNLLCQKGVEVHDVCARSILDNHVYSLMWITNMARQTNKKILCYLNEHFYGRETENWQTLQDPST</sequence>